<accession>A0A635R8D5</accession>
<dbReference type="EMBL" id="AAMIYH010000015">
    <property type="protein sequence ID" value="EDH8302986.1"/>
    <property type="molecule type" value="Genomic_DNA"/>
</dbReference>
<evidence type="ECO:0000313" key="1">
    <source>
        <dbReference type="EMBL" id="EDH8302986.1"/>
    </source>
</evidence>
<dbReference type="AlphaFoldDB" id="A0A635R8D5"/>
<reference evidence="1" key="1">
    <citation type="submission" date="2018-07" db="EMBL/GenBank/DDBJ databases">
        <authorList>
            <person name="Ashton P.M."/>
            <person name="Dallman T."/>
            <person name="Nair S."/>
            <person name="De Pinna E."/>
            <person name="Peters T."/>
            <person name="Grant K."/>
        </authorList>
    </citation>
    <scope>NUCLEOTIDE SEQUENCE</scope>
    <source>
        <strain evidence="1">368335</strain>
    </source>
</reference>
<proteinExistence type="predicted"/>
<protein>
    <submittedName>
        <fullName evidence="1">Uncharacterized protein</fullName>
    </submittedName>
</protein>
<gene>
    <name evidence="1" type="ORF">CB695_16065</name>
</gene>
<comment type="caution">
    <text evidence="1">The sequence shown here is derived from an EMBL/GenBank/DDBJ whole genome shotgun (WGS) entry which is preliminary data.</text>
</comment>
<name>A0A635R8D5_SALET</name>
<organism evidence="1">
    <name type="scientific">Salmonella enterica subsp. enterica serovar Chester</name>
    <dbReference type="NCBI Taxonomy" id="149386"/>
    <lineage>
        <taxon>Bacteria</taxon>
        <taxon>Pseudomonadati</taxon>
        <taxon>Pseudomonadota</taxon>
        <taxon>Gammaproteobacteria</taxon>
        <taxon>Enterobacterales</taxon>
        <taxon>Enterobacteriaceae</taxon>
        <taxon>Salmonella</taxon>
    </lineage>
</organism>
<sequence>MIKYVVINVNYERSPRFRFELPETEATLEFNRYLLEHSNTKVNHGRYWLIYYNARNELLKAVKKSGQSELLAKLMAYDNDPLAIGVMLDLAINKDEIAW</sequence>